<evidence type="ECO:0000256" key="3">
    <source>
        <dbReference type="ARBA" id="ARBA00004629"/>
    </source>
</evidence>
<evidence type="ECO:0000256" key="5">
    <source>
        <dbReference type="ARBA" id="ARBA00022490"/>
    </source>
</evidence>
<feature type="domain" description="TOG" evidence="14">
    <location>
        <begin position="1"/>
        <end position="231"/>
    </location>
</feature>
<name>A0AAJ7TIY5_PETMA</name>
<gene>
    <name evidence="16" type="primary">CLASP1</name>
</gene>
<evidence type="ECO:0000256" key="7">
    <source>
        <dbReference type="ARBA" id="ARBA00022838"/>
    </source>
</evidence>
<dbReference type="InterPro" id="IPR021133">
    <property type="entry name" value="HEAT_type_2"/>
</dbReference>
<dbReference type="GO" id="GO:0045180">
    <property type="term" value="C:basal cortex"/>
    <property type="evidence" value="ECO:0007669"/>
    <property type="project" value="TreeGrafter"/>
</dbReference>
<evidence type="ECO:0000256" key="4">
    <source>
        <dbReference type="ARBA" id="ARBA00022454"/>
    </source>
</evidence>
<evidence type="ECO:0000256" key="12">
    <source>
        <dbReference type="PROSITE-ProRule" id="PRU00103"/>
    </source>
</evidence>
<evidence type="ECO:0000256" key="8">
    <source>
        <dbReference type="ARBA" id="ARBA00023034"/>
    </source>
</evidence>
<feature type="region of interest" description="Disordered" evidence="13">
    <location>
        <begin position="810"/>
        <end position="833"/>
    </location>
</feature>
<keyword evidence="11" id="KW-0137">Centromere</keyword>
<organism evidence="15 16">
    <name type="scientific">Petromyzon marinus</name>
    <name type="common">Sea lamprey</name>
    <dbReference type="NCBI Taxonomy" id="7757"/>
    <lineage>
        <taxon>Eukaryota</taxon>
        <taxon>Metazoa</taxon>
        <taxon>Chordata</taxon>
        <taxon>Craniata</taxon>
        <taxon>Vertebrata</taxon>
        <taxon>Cyclostomata</taxon>
        <taxon>Hyperoartia</taxon>
        <taxon>Petromyzontiformes</taxon>
        <taxon>Petromyzontidae</taxon>
        <taxon>Petromyzon</taxon>
    </lineage>
</organism>
<dbReference type="PANTHER" id="PTHR21567">
    <property type="entry name" value="CLASP"/>
    <property type="match status" value="1"/>
</dbReference>
<evidence type="ECO:0000256" key="6">
    <source>
        <dbReference type="ARBA" id="ARBA00022737"/>
    </source>
</evidence>
<comment type="subcellular location">
    <subcellularLocation>
        <location evidence="3">Chromosome</location>
        <location evidence="3">Centromere</location>
        <location evidence="3">Kinetochore</location>
    </subcellularLocation>
    <subcellularLocation>
        <location evidence="1">Cytoplasm</location>
        <location evidence="1">Cytoskeleton</location>
        <location evidence="1">Microtubule organizing center</location>
        <location evidence="1">Centrosome</location>
    </subcellularLocation>
    <subcellularLocation>
        <location evidence="2">Golgi apparatus</location>
        <location evidence="2">trans-Golgi network</location>
    </subcellularLocation>
</comment>
<keyword evidence="8" id="KW-0333">Golgi apparatus</keyword>
<dbReference type="Gene3D" id="1.25.10.10">
    <property type="entry name" value="Leucine-rich Repeat Variant"/>
    <property type="match status" value="4"/>
</dbReference>
<feature type="compositionally biased region" description="Polar residues" evidence="13">
    <location>
        <begin position="251"/>
        <end position="262"/>
    </location>
</feature>
<feature type="compositionally biased region" description="Polar residues" evidence="13">
    <location>
        <begin position="765"/>
        <end position="775"/>
    </location>
</feature>
<keyword evidence="7" id="KW-0995">Kinetochore</keyword>
<reference evidence="16" key="1">
    <citation type="submission" date="2025-08" db="UniProtKB">
        <authorList>
            <consortium name="RefSeq"/>
        </authorList>
    </citation>
    <scope>IDENTIFICATION</scope>
    <source>
        <tissue evidence="16">Sperm</tissue>
    </source>
</reference>
<feature type="compositionally biased region" description="Polar residues" evidence="13">
    <location>
        <begin position="564"/>
        <end position="574"/>
    </location>
</feature>
<dbReference type="InterPro" id="IPR034085">
    <property type="entry name" value="TOG"/>
</dbReference>
<evidence type="ECO:0000256" key="10">
    <source>
        <dbReference type="ARBA" id="ARBA00023306"/>
    </source>
</evidence>
<sequence length="1492" mass="162138">MEQNMEYFLLQVMQKDVSKRLQSGQELVYYLSDPVRSWDVEQDPSLLDRMVDGLTGWVGSSNFKVSLLGLEVLGALVDRLQDRFKMHLGTILPSLIDRFGDAKDQVREATQGLLLKVMDVAAPPQFVWERLLGAFKHKNFRTREGVCLCLSATINKFGAQCLTLSKIVPHICMLLGDANGSVRDAATLSLVQIYRYVGEKVRLDLSRKGLPQQRLAALFDKFDEVQKSGNMIATATAEKGFEEDDCLDGNKPSSAQAQTSFRVPTAKRVPTNTAGASASAAPSRRPTLPTAVVRPTSAATAGAGAVDEEDFTRCIEDVTPAQIFSTRDLEESLAKVREVLADDKHDWEQRVTALKKLRSLVIAGATEYDCFFQHLRLLDAALKLSAKDLRSQVVREACITLSHLALVLKNKFDHTAESTLPTLLNLVANSAKIMATSGVVAIRIIIRNTHAPRLIPLLTNNCTSKSVAVRRRCFEFLDLMLHEWQQNTLEKHIGLLVDTIKKGIHDADSDARMEARKAYWGLRGNFPAEAEALFAALEPSYQKALQSQLRGSSSVGSLPRSDHSTSSSQESLNRPASAKRPLSSPSANATGRATLAVCTVSGSSKSLTGVPATASLTRSRSDIDVNAAASAKSRATPPSSSAAPPGLASRSAAQPRFGAAAALPPGSYASLANGTPDNPGGRVRSRRPSAGSAHSAHSATASSPADSRGRTRTKISQSQPGSRSGSPGKMLSVAPGSSLSGVVQRVPLPAATSSPAKHSRIPRSQGCSRETSPSRLSLDRFSLSHSGRLLGNDIEAAVADALNKPRRRYEPYGSMYSDDDANSDASSACSERSYGSRNGSTSLYLRQMEDVAELLNRCASANWTERKEGLIGLQALFKSQRTLSRVELKRLCEIFTRMFADPPSKRVFSMFLETLVDFLVLYRDELHDWLYLLLTQLLKKMGADLLGSVQTKVQRCLDVTRDSFQFDQQFNILMRFIVDQTQTPNLKVKVAVLKYIESLALQMDPADFVNSSETRLAVSRIITWTSEPKSSDVRKAAQAVLIALFELNTPEFTMLLGSLPKTFQEGATKLLHNHLRNTSNAGTSSPGSTVTRGTPRASLGRVSPLTSPTMTSQGALSPSLLDYDTENLNAEDIYSSLRGVSEAIQNLSFRSQEDLTEPPHKESDTASRDSGIAASLTDVRGPSSADSVDGPAGRTVLDNKTSSLLNTLAPRPAGSSSRLVRDYNPLHYADTLIAIGSVHEDEAGQLRHGDMSEQCAMVSDILRELAADADGSRGEERRTALLELLKLAREDALGTRDESFKAVLVTLLDTLKDADYTVRTLALRVLREIVRNRPDPFKNYAELTIIRSLEAHKDPHKEVVRAAEETAMALATSIQPEQCLQVLCPIVQTATYPTNLAAIKMLTRVVERISHGDLLPLVPAVIPGLLQGYDNTESSVRKASVFCLVAVHSVIGDDLKPHLAQLTGSKIKLLNLYIKRAQTGSASSSVDTLGQC</sequence>
<dbReference type="Pfam" id="PF23271">
    <property type="entry name" value="HEAT_GCN1"/>
    <property type="match status" value="1"/>
</dbReference>
<evidence type="ECO:0000256" key="2">
    <source>
        <dbReference type="ARBA" id="ARBA00004601"/>
    </source>
</evidence>
<dbReference type="GO" id="GO:0005815">
    <property type="term" value="C:microtubule organizing center"/>
    <property type="evidence" value="ECO:0007669"/>
    <property type="project" value="TreeGrafter"/>
</dbReference>
<feature type="domain" description="TOG" evidence="14">
    <location>
        <begin position="322"/>
        <end position="558"/>
    </location>
</feature>
<dbReference type="PROSITE" id="PS50077">
    <property type="entry name" value="HEAT_REPEAT"/>
    <property type="match status" value="1"/>
</dbReference>
<evidence type="ECO:0000313" key="15">
    <source>
        <dbReference type="Proteomes" id="UP001318040"/>
    </source>
</evidence>
<dbReference type="FunFam" id="1.25.10.10:FF:000005">
    <property type="entry name" value="CLIP-associating protein 1 isoform 2"/>
    <property type="match status" value="1"/>
</dbReference>
<dbReference type="GO" id="GO:0090307">
    <property type="term" value="P:mitotic spindle assembly"/>
    <property type="evidence" value="ECO:0007669"/>
    <property type="project" value="TreeGrafter"/>
</dbReference>
<dbReference type="GO" id="GO:1902903">
    <property type="term" value="P:regulation of supramolecular fiber organization"/>
    <property type="evidence" value="ECO:0007669"/>
    <property type="project" value="UniProtKB-ARBA"/>
</dbReference>
<feature type="compositionally biased region" description="Low complexity" evidence="13">
    <location>
        <begin position="270"/>
        <end position="287"/>
    </location>
</feature>
<evidence type="ECO:0000256" key="1">
    <source>
        <dbReference type="ARBA" id="ARBA00004300"/>
    </source>
</evidence>
<feature type="domain" description="TOG" evidence="14">
    <location>
        <begin position="1250"/>
        <end position="1483"/>
    </location>
</feature>
<keyword evidence="6" id="KW-0677">Repeat</keyword>
<dbReference type="InterPro" id="IPR011989">
    <property type="entry name" value="ARM-like"/>
</dbReference>
<dbReference type="FunFam" id="1.25.10.10:FF:000001">
    <property type="entry name" value="CLIP-associating protein 1 isoform 2"/>
    <property type="match status" value="1"/>
</dbReference>
<evidence type="ECO:0000256" key="13">
    <source>
        <dbReference type="SAM" id="MobiDB-lite"/>
    </source>
</evidence>
<dbReference type="RefSeq" id="XP_032817770.1">
    <property type="nucleotide sequence ID" value="XM_032961879.1"/>
</dbReference>
<dbReference type="SUPFAM" id="SSF48371">
    <property type="entry name" value="ARM repeat"/>
    <property type="match status" value="2"/>
</dbReference>
<keyword evidence="9" id="KW-0206">Cytoskeleton</keyword>
<feature type="region of interest" description="Disordered" evidence="13">
    <location>
        <begin position="1150"/>
        <end position="1198"/>
    </location>
</feature>
<dbReference type="InterPro" id="IPR048491">
    <property type="entry name" value="XMAP215_CLASP_TOG"/>
</dbReference>
<feature type="compositionally biased region" description="Basic and acidic residues" evidence="13">
    <location>
        <begin position="1151"/>
        <end position="1167"/>
    </location>
</feature>
<feature type="compositionally biased region" description="Polar residues" evidence="13">
    <location>
        <begin position="1076"/>
        <end position="1092"/>
    </location>
</feature>
<dbReference type="InterPro" id="IPR024395">
    <property type="entry name" value="CLASP_N_dom"/>
</dbReference>
<dbReference type="Pfam" id="PF21041">
    <property type="entry name" value="XMAP215_CLASP_TOG"/>
    <property type="match status" value="1"/>
</dbReference>
<dbReference type="GO" id="GO:0005876">
    <property type="term" value="C:spindle microtubule"/>
    <property type="evidence" value="ECO:0007669"/>
    <property type="project" value="TreeGrafter"/>
</dbReference>
<feature type="compositionally biased region" description="Low complexity" evidence="13">
    <location>
        <begin position="716"/>
        <end position="728"/>
    </location>
</feature>
<dbReference type="InterPro" id="IPR016024">
    <property type="entry name" value="ARM-type_fold"/>
</dbReference>
<feature type="region of interest" description="Disordered" evidence="13">
    <location>
        <begin position="243"/>
        <end position="289"/>
    </location>
</feature>
<dbReference type="GO" id="GO:0040001">
    <property type="term" value="P:establishment of mitotic spindle localization"/>
    <property type="evidence" value="ECO:0007669"/>
    <property type="project" value="TreeGrafter"/>
</dbReference>
<evidence type="ECO:0000313" key="16">
    <source>
        <dbReference type="RefSeq" id="XP_032817770.1"/>
    </source>
</evidence>
<evidence type="ECO:0000256" key="9">
    <source>
        <dbReference type="ARBA" id="ARBA00023212"/>
    </source>
</evidence>
<protein>
    <submittedName>
        <fullName evidence="16">CLIP-associating protein 1 isoform X18</fullName>
    </submittedName>
</protein>
<evidence type="ECO:0000259" key="14">
    <source>
        <dbReference type="SMART" id="SM01349"/>
    </source>
</evidence>
<proteinExistence type="predicted"/>
<feature type="repeat" description="HEAT" evidence="12">
    <location>
        <begin position="167"/>
        <end position="205"/>
    </location>
</feature>
<dbReference type="SMART" id="SM01349">
    <property type="entry name" value="TOG"/>
    <property type="match status" value="4"/>
</dbReference>
<feature type="compositionally biased region" description="Polar residues" evidence="13">
    <location>
        <begin position="1104"/>
        <end position="1116"/>
    </location>
</feature>
<keyword evidence="10" id="KW-0131">Cell cycle</keyword>
<keyword evidence="15" id="KW-1185">Reference proteome</keyword>
<accession>A0AAJ7TIY5</accession>
<feature type="compositionally biased region" description="Low complexity" evidence="13">
    <location>
        <begin position="627"/>
        <end position="653"/>
    </location>
</feature>
<feature type="compositionally biased region" description="Low complexity" evidence="13">
    <location>
        <begin position="688"/>
        <end position="706"/>
    </location>
</feature>
<dbReference type="Pfam" id="PF12348">
    <property type="entry name" value="CLASP_N"/>
    <property type="match status" value="1"/>
</dbReference>
<evidence type="ECO:0000256" key="11">
    <source>
        <dbReference type="ARBA" id="ARBA00023328"/>
    </source>
</evidence>
<feature type="region of interest" description="Disordered" evidence="13">
    <location>
        <begin position="551"/>
        <end position="589"/>
    </location>
</feature>
<keyword evidence="4" id="KW-0158">Chromosome</keyword>
<dbReference type="InterPro" id="IPR057546">
    <property type="entry name" value="HEAT_GCN1"/>
</dbReference>
<feature type="region of interest" description="Disordered" evidence="13">
    <location>
        <begin position="625"/>
        <end position="776"/>
    </location>
</feature>
<keyword evidence="5" id="KW-0963">Cytoplasm</keyword>
<dbReference type="GO" id="GO:0005881">
    <property type="term" value="C:cytoplasmic microtubule"/>
    <property type="evidence" value="ECO:0007669"/>
    <property type="project" value="TreeGrafter"/>
</dbReference>
<dbReference type="GO" id="GO:0000776">
    <property type="term" value="C:kinetochore"/>
    <property type="evidence" value="ECO:0007669"/>
    <property type="project" value="TreeGrafter"/>
</dbReference>
<dbReference type="GO" id="GO:0008017">
    <property type="term" value="F:microtubule binding"/>
    <property type="evidence" value="ECO:0007669"/>
    <property type="project" value="TreeGrafter"/>
</dbReference>
<dbReference type="PANTHER" id="PTHR21567:SF9">
    <property type="entry name" value="CLIP-ASSOCIATING PROTEIN"/>
    <property type="match status" value="1"/>
</dbReference>
<feature type="region of interest" description="Disordered" evidence="13">
    <location>
        <begin position="1076"/>
        <end position="1118"/>
    </location>
</feature>
<dbReference type="GO" id="GO:0031110">
    <property type="term" value="P:regulation of microtubule polymerization or depolymerization"/>
    <property type="evidence" value="ECO:0007669"/>
    <property type="project" value="UniProtKB-ARBA"/>
</dbReference>
<dbReference type="GO" id="GO:0072686">
    <property type="term" value="C:mitotic spindle"/>
    <property type="evidence" value="ECO:0007669"/>
    <property type="project" value="TreeGrafter"/>
</dbReference>
<feature type="domain" description="TOG" evidence="14">
    <location>
        <begin position="843"/>
        <end position="1081"/>
    </location>
</feature>
<dbReference type="Proteomes" id="UP001318040">
    <property type="component" value="Chromosome 2"/>
</dbReference>